<dbReference type="CDD" id="cd01647">
    <property type="entry name" value="RT_LTR"/>
    <property type="match status" value="1"/>
</dbReference>
<dbReference type="AlphaFoldDB" id="A0A485L969"/>
<sequence length="777" mass="87062">MVRVSSTRYKEWKAEAYEGSYSTRFQRLRAAVATADTPDIPLVERPEHVEPTGLHTKEGFRPLTSESAAPAMERSTTPPEPDAIEPFGTDGTYGPEDKLHNDPAVFMYNRLHHQCDLPSPSIFLLSRPPPDIDQSHLAPVVEVRSGIDMTPEEMDTQLAIIPEVPEPEPFDMDQIDYGEVGQDEEERQQMRDVLEKFRPYFIKSGNGLPPPARGAVCDIDVGDARPIASRARRVRPEHLQKLFELLKGLLAYGLIEFSNSPWASPIVIVLKKGGEDIRLCIDYRDINALQKLMLSPMPTLDSMLAGFHAVMWMLSLDNASGFWVVRATWRARLISAFICSLGHFQWTRMGQGLKNAPMIYQRMITNTLYGFVDLPPGMDEVDEFGEPRDMFALGYVRSDSSMPPQLTARPSLTTSVTVPSHGRESISAMKSKFGKTVIEFLGHLISREGIAAKPRALATVLAMPFPRTLREMQSFLGSTNFYSRFIEHYSIKASCQNELSDERLRGGSYGAVLWRLPEWTIVWAGYGLVPDATVNIAEYTGCIAALRQAGHMGLPVLHVFGDSRLVIHQLLNWMHCRQPHLMTLRDEVFQLSRRLPMSSFHHIRRQWNGAADHLATLGLQQRETATISDPLLLEHLTALNNLPILLQRPQLEDGSLVMDAATTDGNPSFRGRGGGDHVITEPRIFTATQCHMTDGTIGPGGASTSPAPTPSTVDFPGTRGRIMILANNPTSHFVHLRLQRVSRAQDREKKWANLKKFLKGNVTENRMSRHWEDRAPI</sequence>
<evidence type="ECO:0000313" key="6">
    <source>
        <dbReference type="Proteomes" id="UP000332933"/>
    </source>
</evidence>
<dbReference type="SUPFAM" id="SSF53098">
    <property type="entry name" value="Ribonuclease H-like"/>
    <property type="match status" value="1"/>
</dbReference>
<dbReference type="InterPro" id="IPR036397">
    <property type="entry name" value="RNaseH_sf"/>
</dbReference>
<evidence type="ECO:0000256" key="1">
    <source>
        <dbReference type="SAM" id="MobiDB-lite"/>
    </source>
</evidence>
<reference evidence="4" key="2">
    <citation type="submission" date="2019-06" db="EMBL/GenBank/DDBJ databases">
        <title>Genomics analysis of Aphanomyces spp. identifies a new class of oomycete effector associated with host adaptation.</title>
        <authorList>
            <person name="Gaulin E."/>
        </authorList>
    </citation>
    <scope>NUCLEOTIDE SEQUENCE</scope>
    <source>
        <strain evidence="4">CBS 578.67</strain>
    </source>
</reference>
<feature type="domain" description="RNase H type-1" evidence="3">
    <location>
        <begin position="525"/>
        <end position="616"/>
    </location>
</feature>
<dbReference type="GO" id="GO:0004523">
    <property type="term" value="F:RNA-DNA hybrid ribonuclease activity"/>
    <property type="evidence" value="ECO:0007669"/>
    <property type="project" value="InterPro"/>
</dbReference>
<dbReference type="Gene3D" id="3.30.420.10">
    <property type="entry name" value="Ribonuclease H-like superfamily/Ribonuclease H"/>
    <property type="match status" value="1"/>
</dbReference>
<feature type="region of interest" description="Disordered" evidence="1">
    <location>
        <begin position="68"/>
        <end position="96"/>
    </location>
</feature>
<dbReference type="Gene3D" id="3.10.10.10">
    <property type="entry name" value="HIV Type 1 Reverse Transcriptase, subunit A, domain 1"/>
    <property type="match status" value="1"/>
</dbReference>
<dbReference type="InterPro" id="IPR000477">
    <property type="entry name" value="RT_dom"/>
</dbReference>
<dbReference type="OrthoDB" id="120919at2759"/>
<evidence type="ECO:0000313" key="4">
    <source>
        <dbReference type="EMBL" id="KAF0692212.1"/>
    </source>
</evidence>
<dbReference type="SUPFAM" id="SSF56672">
    <property type="entry name" value="DNA/RNA polymerases"/>
    <property type="match status" value="1"/>
</dbReference>
<protein>
    <submittedName>
        <fullName evidence="5">Aste57867_16690 protein</fullName>
    </submittedName>
</protein>
<dbReference type="Pfam" id="PF13456">
    <property type="entry name" value="RVT_3"/>
    <property type="match status" value="1"/>
</dbReference>
<dbReference type="PANTHER" id="PTHR33064">
    <property type="entry name" value="POL PROTEIN"/>
    <property type="match status" value="1"/>
</dbReference>
<feature type="domain" description="Reverse transcriptase" evidence="2">
    <location>
        <begin position="271"/>
        <end position="367"/>
    </location>
</feature>
<evidence type="ECO:0000313" key="5">
    <source>
        <dbReference type="EMBL" id="VFT93460.1"/>
    </source>
</evidence>
<name>A0A485L969_9STRA</name>
<dbReference type="Proteomes" id="UP000332933">
    <property type="component" value="Unassembled WGS sequence"/>
</dbReference>
<evidence type="ECO:0000259" key="3">
    <source>
        <dbReference type="Pfam" id="PF13456"/>
    </source>
</evidence>
<dbReference type="InterPro" id="IPR012337">
    <property type="entry name" value="RNaseH-like_sf"/>
</dbReference>
<accession>A0A485L969</accession>
<evidence type="ECO:0000259" key="2">
    <source>
        <dbReference type="Pfam" id="PF00078"/>
    </source>
</evidence>
<keyword evidence="6" id="KW-1185">Reference proteome</keyword>
<reference evidence="5 6" key="1">
    <citation type="submission" date="2019-03" db="EMBL/GenBank/DDBJ databases">
        <authorList>
            <person name="Gaulin E."/>
            <person name="Dumas B."/>
        </authorList>
    </citation>
    <scope>NUCLEOTIDE SEQUENCE [LARGE SCALE GENOMIC DNA]</scope>
    <source>
        <strain evidence="5">CBS 568.67</strain>
    </source>
</reference>
<dbReference type="EMBL" id="CAADRA010005945">
    <property type="protein sequence ID" value="VFT93460.1"/>
    <property type="molecule type" value="Genomic_DNA"/>
</dbReference>
<dbReference type="PANTHER" id="PTHR33064:SF37">
    <property type="entry name" value="RIBONUCLEASE H"/>
    <property type="match status" value="1"/>
</dbReference>
<organism evidence="5 6">
    <name type="scientific">Aphanomyces stellatus</name>
    <dbReference type="NCBI Taxonomy" id="120398"/>
    <lineage>
        <taxon>Eukaryota</taxon>
        <taxon>Sar</taxon>
        <taxon>Stramenopiles</taxon>
        <taxon>Oomycota</taxon>
        <taxon>Saprolegniomycetes</taxon>
        <taxon>Saprolegniales</taxon>
        <taxon>Verrucalvaceae</taxon>
        <taxon>Aphanomyces</taxon>
    </lineage>
</organism>
<dbReference type="InterPro" id="IPR002156">
    <property type="entry name" value="RNaseH_domain"/>
</dbReference>
<gene>
    <name evidence="5" type="primary">Aste57867_16690</name>
    <name evidence="4" type="ORF">As57867_016633</name>
    <name evidence="5" type="ORF">ASTE57867_16690</name>
</gene>
<dbReference type="InterPro" id="IPR051320">
    <property type="entry name" value="Viral_Replic_Matur_Polypro"/>
</dbReference>
<dbReference type="Pfam" id="PF00078">
    <property type="entry name" value="RVT_1"/>
    <property type="match status" value="1"/>
</dbReference>
<proteinExistence type="predicted"/>
<dbReference type="InterPro" id="IPR043502">
    <property type="entry name" value="DNA/RNA_pol_sf"/>
</dbReference>
<dbReference type="EMBL" id="VJMH01005924">
    <property type="protein sequence ID" value="KAF0692212.1"/>
    <property type="molecule type" value="Genomic_DNA"/>
</dbReference>
<dbReference type="GO" id="GO:0003676">
    <property type="term" value="F:nucleic acid binding"/>
    <property type="evidence" value="ECO:0007669"/>
    <property type="project" value="InterPro"/>
</dbReference>